<dbReference type="AlphaFoldDB" id="A0A8J3YBB5"/>
<organism evidence="8 9">
    <name type="scientific">Spirilliplanes yamanashiensis</name>
    <dbReference type="NCBI Taxonomy" id="42233"/>
    <lineage>
        <taxon>Bacteria</taxon>
        <taxon>Bacillati</taxon>
        <taxon>Actinomycetota</taxon>
        <taxon>Actinomycetes</taxon>
        <taxon>Micromonosporales</taxon>
        <taxon>Micromonosporaceae</taxon>
        <taxon>Spirilliplanes</taxon>
    </lineage>
</organism>
<dbReference type="Proteomes" id="UP000652013">
    <property type="component" value="Unassembled WGS sequence"/>
</dbReference>
<dbReference type="InterPro" id="IPR015421">
    <property type="entry name" value="PyrdxlP-dep_Trfase_major"/>
</dbReference>
<dbReference type="GO" id="GO:0004058">
    <property type="term" value="F:aromatic-L-amino-acid decarboxylase activity"/>
    <property type="evidence" value="ECO:0007669"/>
    <property type="project" value="UniProtKB-ARBA"/>
</dbReference>
<accession>A0A8J3YBB5</accession>
<comment type="caution">
    <text evidence="8">The sequence shown here is derived from an EMBL/GenBank/DDBJ whole genome shotgun (WGS) entry which is preliminary data.</text>
</comment>
<dbReference type="InterPro" id="IPR010977">
    <property type="entry name" value="Aromatic_deC"/>
</dbReference>
<protein>
    <submittedName>
        <fullName evidence="8">Amino acid decarboxylase</fullName>
    </submittedName>
</protein>
<reference evidence="8" key="1">
    <citation type="submission" date="2021-01" db="EMBL/GenBank/DDBJ databases">
        <title>Whole genome shotgun sequence of Spirilliplanes yamanashiensis NBRC 15828.</title>
        <authorList>
            <person name="Komaki H."/>
            <person name="Tamura T."/>
        </authorList>
    </citation>
    <scope>NUCLEOTIDE SEQUENCE</scope>
    <source>
        <strain evidence="8">NBRC 15828</strain>
    </source>
</reference>
<evidence type="ECO:0000256" key="3">
    <source>
        <dbReference type="ARBA" id="ARBA00022793"/>
    </source>
</evidence>
<comment type="cofactor">
    <cofactor evidence="1 6 7">
        <name>pyridoxal 5'-phosphate</name>
        <dbReference type="ChEBI" id="CHEBI:597326"/>
    </cofactor>
</comment>
<gene>
    <name evidence="8" type="ORF">Sya03_49180</name>
</gene>
<dbReference type="PANTHER" id="PTHR11999">
    <property type="entry name" value="GROUP II PYRIDOXAL-5-PHOSPHATE DECARBOXYLASE"/>
    <property type="match status" value="1"/>
</dbReference>
<evidence type="ECO:0000256" key="2">
    <source>
        <dbReference type="ARBA" id="ARBA00009533"/>
    </source>
</evidence>
<dbReference type="InterPro" id="IPR015424">
    <property type="entry name" value="PyrdxlP-dep_Trfase"/>
</dbReference>
<sequence length="489" mass="51520">MTSDAARADGLTDAVQAVLPALEQWLRFTDMTGPARRRDSWQAVLDVPLPDKGAGAGPALAELADWVVANGLPIGAPGFTGFITTGPSTVPAVAQFAAAVASPQRYAVSAFNLLEGVSLRWLAQACGLDPTVAGVYSSGGSVANLLALGAARQAAFERLGVDVGRDGLPPGARGRIYAGTEAHHTIHRSAAVLGLGREAVRPVPVDDRQRVRPDLLAGMIERDVAAGDVPVAVVGVAGTTNTGAIDPLDALADVAERHGVWLHVDGAYGLPAAGVEELAGRFAGVRRAQSWIVDPHKWLATGVGCAATFVRDPELLHRTFTQTPAAYLAMPGSGAVASAFEDFGVHYDDLSVELSAPPRGVLVWAVLREIGRDGLHERIRRHVAYARRLTDLARAHPRLEALTDPELSVACLRYRPAHPVADAELDALNEELLRRLWRTTAHLPSSTVVAGRFAIRPCYVGVRHTDADVTGLAAALVELGDALVAERAA</sequence>
<evidence type="ECO:0000313" key="8">
    <source>
        <dbReference type="EMBL" id="GIJ05566.1"/>
    </source>
</evidence>
<keyword evidence="4 6" id="KW-0663">Pyridoxal phosphate</keyword>
<keyword evidence="5 7" id="KW-0456">Lyase</keyword>
<dbReference type="PANTHER" id="PTHR11999:SF70">
    <property type="entry name" value="MIP05841P"/>
    <property type="match status" value="1"/>
</dbReference>
<evidence type="ECO:0000256" key="1">
    <source>
        <dbReference type="ARBA" id="ARBA00001933"/>
    </source>
</evidence>
<evidence type="ECO:0000256" key="4">
    <source>
        <dbReference type="ARBA" id="ARBA00022898"/>
    </source>
</evidence>
<dbReference type="EMBL" id="BOOY01000034">
    <property type="protein sequence ID" value="GIJ05566.1"/>
    <property type="molecule type" value="Genomic_DNA"/>
</dbReference>
<dbReference type="Pfam" id="PF00282">
    <property type="entry name" value="Pyridoxal_deC"/>
    <property type="match status" value="1"/>
</dbReference>
<dbReference type="GO" id="GO:0030170">
    <property type="term" value="F:pyridoxal phosphate binding"/>
    <property type="evidence" value="ECO:0007669"/>
    <property type="project" value="InterPro"/>
</dbReference>
<keyword evidence="9" id="KW-1185">Reference proteome</keyword>
<evidence type="ECO:0000256" key="5">
    <source>
        <dbReference type="ARBA" id="ARBA00023239"/>
    </source>
</evidence>
<dbReference type="RefSeq" id="WP_203940774.1">
    <property type="nucleotide sequence ID" value="NZ_BAAAGJ010000005.1"/>
</dbReference>
<keyword evidence="3" id="KW-0210">Decarboxylase</keyword>
<dbReference type="Gene3D" id="3.90.1150.10">
    <property type="entry name" value="Aspartate Aminotransferase, domain 1"/>
    <property type="match status" value="1"/>
</dbReference>
<name>A0A8J3YBB5_9ACTN</name>
<evidence type="ECO:0000256" key="7">
    <source>
        <dbReference type="RuleBase" id="RU000382"/>
    </source>
</evidence>
<feature type="modified residue" description="N6-(pyridoxal phosphate)lysine" evidence="6">
    <location>
        <position position="297"/>
    </location>
</feature>
<dbReference type="SUPFAM" id="SSF53383">
    <property type="entry name" value="PLP-dependent transferases"/>
    <property type="match status" value="1"/>
</dbReference>
<comment type="similarity">
    <text evidence="2 7">Belongs to the group II decarboxylase family.</text>
</comment>
<dbReference type="GO" id="GO:0019752">
    <property type="term" value="P:carboxylic acid metabolic process"/>
    <property type="evidence" value="ECO:0007669"/>
    <property type="project" value="InterPro"/>
</dbReference>
<evidence type="ECO:0000313" key="9">
    <source>
        <dbReference type="Proteomes" id="UP000652013"/>
    </source>
</evidence>
<dbReference type="InterPro" id="IPR015422">
    <property type="entry name" value="PyrdxlP-dep_Trfase_small"/>
</dbReference>
<proteinExistence type="inferred from homology"/>
<dbReference type="InterPro" id="IPR002129">
    <property type="entry name" value="PyrdxlP-dep_de-COase"/>
</dbReference>
<evidence type="ECO:0000256" key="6">
    <source>
        <dbReference type="PIRSR" id="PIRSR602129-50"/>
    </source>
</evidence>
<dbReference type="Gene3D" id="3.40.640.10">
    <property type="entry name" value="Type I PLP-dependent aspartate aminotransferase-like (Major domain)"/>
    <property type="match status" value="1"/>
</dbReference>